<dbReference type="AlphaFoldDB" id="A0A9J6CCM3"/>
<evidence type="ECO:0000313" key="2">
    <source>
        <dbReference type="Proteomes" id="UP001107558"/>
    </source>
</evidence>
<reference evidence="1" key="1">
    <citation type="submission" date="2021-03" db="EMBL/GenBank/DDBJ databases">
        <title>Chromosome level genome of the anhydrobiotic midge Polypedilum vanderplanki.</title>
        <authorList>
            <person name="Yoshida Y."/>
            <person name="Kikawada T."/>
            <person name="Gusev O."/>
        </authorList>
    </citation>
    <scope>NUCLEOTIDE SEQUENCE</scope>
    <source>
        <strain evidence="1">NIAS01</strain>
        <tissue evidence="1">Whole body or cell culture</tissue>
    </source>
</reference>
<gene>
    <name evidence="1" type="ORF">PVAND_009348</name>
</gene>
<evidence type="ECO:0000313" key="1">
    <source>
        <dbReference type="EMBL" id="KAG5679810.1"/>
    </source>
</evidence>
<keyword evidence="2" id="KW-1185">Reference proteome</keyword>
<protein>
    <submittedName>
        <fullName evidence="1">Uncharacterized protein</fullName>
    </submittedName>
</protein>
<dbReference type="EMBL" id="JADBJN010000001">
    <property type="protein sequence ID" value="KAG5679810.1"/>
    <property type="molecule type" value="Genomic_DNA"/>
</dbReference>
<proteinExistence type="predicted"/>
<sequence length="141" mass="16336">MDEESEVEESFFNELNTTILEVEDDVKNASLLGRSYRVNSICTNRAANTENNIRALVNELLINCPYEDEDLCPDRSPNDGLSCDQRSNDELTCDLKNKVNDIQNQFDPLEDRIQSLEEEVFSKILNCVFQNFFEFFIVSMF</sequence>
<organism evidence="1 2">
    <name type="scientific">Polypedilum vanderplanki</name>
    <name type="common">Sleeping chironomid midge</name>
    <dbReference type="NCBI Taxonomy" id="319348"/>
    <lineage>
        <taxon>Eukaryota</taxon>
        <taxon>Metazoa</taxon>
        <taxon>Ecdysozoa</taxon>
        <taxon>Arthropoda</taxon>
        <taxon>Hexapoda</taxon>
        <taxon>Insecta</taxon>
        <taxon>Pterygota</taxon>
        <taxon>Neoptera</taxon>
        <taxon>Endopterygota</taxon>
        <taxon>Diptera</taxon>
        <taxon>Nematocera</taxon>
        <taxon>Chironomoidea</taxon>
        <taxon>Chironomidae</taxon>
        <taxon>Chironominae</taxon>
        <taxon>Polypedilum</taxon>
        <taxon>Polypedilum</taxon>
    </lineage>
</organism>
<dbReference type="Proteomes" id="UP001107558">
    <property type="component" value="Chromosome 1"/>
</dbReference>
<comment type="caution">
    <text evidence="1">The sequence shown here is derived from an EMBL/GenBank/DDBJ whole genome shotgun (WGS) entry which is preliminary data.</text>
</comment>
<accession>A0A9J6CCM3</accession>
<name>A0A9J6CCM3_POLVA</name>